<protein>
    <submittedName>
        <fullName evidence="1">Uncharacterized protein</fullName>
    </submittedName>
</protein>
<dbReference type="EMBL" id="FMZO01000001">
    <property type="protein sequence ID" value="SDC17513.1"/>
    <property type="molecule type" value="Genomic_DNA"/>
</dbReference>
<name>A0A1G6JFT1_NIADE</name>
<dbReference type="Proteomes" id="UP000198757">
    <property type="component" value="Unassembled WGS sequence"/>
</dbReference>
<accession>A0A1G6JFT1</accession>
<organism evidence="1 2">
    <name type="scientific">Niabella drilacis (strain DSM 25811 / CCM 8410 / CCUG 62505 / LMG 26954 / E90)</name>
    <dbReference type="NCBI Taxonomy" id="1285928"/>
    <lineage>
        <taxon>Bacteria</taxon>
        <taxon>Pseudomonadati</taxon>
        <taxon>Bacteroidota</taxon>
        <taxon>Chitinophagia</taxon>
        <taxon>Chitinophagales</taxon>
        <taxon>Chitinophagaceae</taxon>
        <taxon>Niabella</taxon>
    </lineage>
</organism>
<dbReference type="RefSeq" id="WP_090388447.1">
    <property type="nucleotide sequence ID" value="NZ_FMZO01000001.1"/>
</dbReference>
<sequence length="111" mass="13188">MTVKVKKAVAFIAGQCPVTLTEDIRLNEVAWFFPDILTCYFMLTKKDGYAENTDLLKRELEQTFLRQLNQVVILKPFYDSQIPFLALFKDRNWVTLFRIYFSQEMYTQLSE</sequence>
<keyword evidence="2" id="KW-1185">Reference proteome</keyword>
<dbReference type="AlphaFoldDB" id="A0A1G6JFT1"/>
<proteinExistence type="predicted"/>
<reference evidence="2" key="1">
    <citation type="submission" date="2016-10" db="EMBL/GenBank/DDBJ databases">
        <authorList>
            <person name="Varghese N."/>
            <person name="Submissions S."/>
        </authorList>
    </citation>
    <scope>NUCLEOTIDE SEQUENCE [LARGE SCALE GENOMIC DNA]</scope>
    <source>
        <strain evidence="2">DSM 25811 / CCM 8410 / LMG 26954 / E90</strain>
    </source>
</reference>
<evidence type="ECO:0000313" key="2">
    <source>
        <dbReference type="Proteomes" id="UP000198757"/>
    </source>
</evidence>
<evidence type="ECO:0000313" key="1">
    <source>
        <dbReference type="EMBL" id="SDC17513.1"/>
    </source>
</evidence>
<gene>
    <name evidence="1" type="ORF">SAMN04487894_101522</name>
</gene>
<dbReference type="STRING" id="1285928.SAMN04487894_101522"/>